<dbReference type="GO" id="GO:0014069">
    <property type="term" value="C:postsynaptic density"/>
    <property type="evidence" value="ECO:0007669"/>
    <property type="project" value="UniProtKB-SubCell"/>
</dbReference>
<keyword evidence="4" id="KW-0808">Transferase</keyword>
<organism evidence="12 13">
    <name type="scientific">Trichuris muris</name>
    <name type="common">Mouse whipworm</name>
    <dbReference type="NCBI Taxonomy" id="70415"/>
    <lineage>
        <taxon>Eukaryota</taxon>
        <taxon>Metazoa</taxon>
        <taxon>Ecdysozoa</taxon>
        <taxon>Nematoda</taxon>
        <taxon>Enoplea</taxon>
        <taxon>Dorylaimia</taxon>
        <taxon>Trichinellida</taxon>
        <taxon>Trichuridae</taxon>
        <taxon>Trichuris</taxon>
    </lineage>
</organism>
<evidence type="ECO:0000256" key="2">
    <source>
        <dbReference type="ARBA" id="ARBA00004906"/>
    </source>
</evidence>
<evidence type="ECO:0000256" key="1">
    <source>
        <dbReference type="ARBA" id="ARBA00000885"/>
    </source>
</evidence>
<evidence type="ECO:0000256" key="9">
    <source>
        <dbReference type="ARBA" id="ARBA00077267"/>
    </source>
</evidence>
<dbReference type="GO" id="GO:0006511">
    <property type="term" value="P:ubiquitin-dependent protein catabolic process"/>
    <property type="evidence" value="ECO:0007669"/>
    <property type="project" value="TreeGrafter"/>
</dbReference>
<dbReference type="STRING" id="70415.A0A5S6QH07"/>
<dbReference type="Gene3D" id="3.30.2160.10">
    <property type="entry name" value="Hect, E3 ligase catalytic domain"/>
    <property type="match status" value="1"/>
</dbReference>
<dbReference type="PROSITE" id="PS50237">
    <property type="entry name" value="HECT"/>
    <property type="match status" value="1"/>
</dbReference>
<comment type="pathway">
    <text evidence="2">Protein modification; protein ubiquitination.</text>
</comment>
<keyword evidence="6" id="KW-0770">Synapse</keyword>
<dbReference type="SMART" id="SM00119">
    <property type="entry name" value="HECTc"/>
    <property type="match status" value="1"/>
</dbReference>
<evidence type="ECO:0000313" key="13">
    <source>
        <dbReference type="WBParaSite" id="TMUE_2000006122.1"/>
    </source>
</evidence>
<feature type="active site" description="Glycyl thioester intermediate" evidence="10">
    <location>
        <position position="902"/>
    </location>
</feature>
<evidence type="ECO:0000256" key="4">
    <source>
        <dbReference type="ARBA" id="ARBA00022679"/>
    </source>
</evidence>
<dbReference type="Proteomes" id="UP000046395">
    <property type="component" value="Unassembled WGS sequence"/>
</dbReference>
<dbReference type="FunFam" id="3.30.2410.10:FF:000012">
    <property type="entry name" value="Ubiquitin-protein ligase E3B"/>
    <property type="match status" value="1"/>
</dbReference>
<sequence>MPHVLYCRDVAPSDCFVSKLDLATEDSLNLYLRLLLTYTSSDQWVFLSTAKGDKFRKPLEKLCSYLLSFLVSEGFYPKIAALLKRGLCRGNILFKPASLSTLLSLTLRPLDNAEFVDDMLHAFIVHILSTPALTWHVKHVEKDFEVTLNARLLSRSIEYLCAPSHRSAALADLAPGFEICVLANLIHLIYMETSMCKSTRRECVECLGQIVTHCGKDVVYRQTSVTYWHPFLGWYSSKLGDNLQDALPHVLKQMQLLWHHLMVSYFFHDLLKKPSSTNEKTSAGREDSLRSLERRNKLLGFLYKWRLTPTQTYSTRVEDRNQVLVLTDLIPVLTFYEKLLTTFTPLKYDILAGLCYQDVLLPKLWAYFVSSDVQSSVTYHLTLLKDDTAEADSVLKSISVFFESASYLLTIADDYELFTLEKPFNVSELTEMARFSNLFIFRSIWENWIDVQAVCSNNVFTVIYGFLMLIYSRDCRRSFTPEGFWLMKDLKPAAFFAEVGKGNARAQFIIQRIPHVVPREERIKLFRKYVAAERVSSTFIRQLDEQPTVITVHRSRIVEDGFRQLSLLSGQILKGIVRVKFINEQGLDEPGIDQDGVFKEFLEEIITRVFDPSLNLFKLTSEGHMYPSPTSLLHDNYLPLFQFVGKMIGKAVFEGIAVDVFLARFVLNHIIGRSPSKYYSCIDELASLDADLYRHLSFIKHFEGDVSELGLTFSCDEDVMGEIVTHDLRPGGRTIPVTNESRISYVHLMAYHRMHVQIKHQLEAFVRGFHELISPDWLQLFSADEFQLMLSGDVSDIDLNDLRKHTQYFGGFHKNHRVIKWLWEILENDFTAQERRLFLKFVTSCSKPPLLGFEYLEPPFSIRCVEVGDDQDEGDTLGSVIRGFLAIRKKDPVGRLPTSSTCFNLLKLPNYQKKATLRDKLRYAVNCGTGFELS</sequence>
<dbReference type="Gene3D" id="3.90.1750.10">
    <property type="entry name" value="Hect, E3 ligase catalytic domains"/>
    <property type="match status" value="1"/>
</dbReference>
<dbReference type="GO" id="GO:0000209">
    <property type="term" value="P:protein polyubiquitination"/>
    <property type="evidence" value="ECO:0007669"/>
    <property type="project" value="InterPro"/>
</dbReference>
<dbReference type="InterPro" id="IPR016024">
    <property type="entry name" value="ARM-type_fold"/>
</dbReference>
<evidence type="ECO:0000256" key="8">
    <source>
        <dbReference type="ARBA" id="ARBA00067505"/>
    </source>
</evidence>
<evidence type="ECO:0000256" key="3">
    <source>
        <dbReference type="ARBA" id="ARBA00012485"/>
    </source>
</evidence>
<evidence type="ECO:0000256" key="7">
    <source>
        <dbReference type="ARBA" id="ARBA00034105"/>
    </source>
</evidence>
<comment type="catalytic activity">
    <reaction evidence="1">
        <text>S-ubiquitinyl-[E2 ubiquitin-conjugating enzyme]-L-cysteine + [acceptor protein]-L-lysine = [E2 ubiquitin-conjugating enzyme]-L-cysteine + N(6)-ubiquitinyl-[acceptor protein]-L-lysine.</text>
        <dbReference type="EC" id="2.3.2.26"/>
    </reaction>
</comment>
<dbReference type="EC" id="2.3.2.26" evidence="3"/>
<comment type="subcellular location">
    <subcellularLocation>
        <location evidence="7">Postsynaptic density</location>
    </subcellularLocation>
</comment>
<dbReference type="SUPFAM" id="SSF48371">
    <property type="entry name" value="ARM repeat"/>
    <property type="match status" value="1"/>
</dbReference>
<dbReference type="PANTHER" id="PTHR45700:SF3">
    <property type="entry name" value="UBIQUITIN-PROTEIN LIGASE E3B"/>
    <property type="match status" value="1"/>
</dbReference>
<feature type="domain" description="HECT" evidence="11">
    <location>
        <begin position="569"/>
        <end position="934"/>
    </location>
</feature>
<accession>A0A5S6QH07</accession>
<evidence type="ECO:0000259" key="11">
    <source>
        <dbReference type="PROSITE" id="PS50237"/>
    </source>
</evidence>
<keyword evidence="12" id="KW-1185">Reference proteome</keyword>
<dbReference type="CDD" id="cd00078">
    <property type="entry name" value="HECTc"/>
    <property type="match status" value="1"/>
</dbReference>
<dbReference type="InterPro" id="IPR000569">
    <property type="entry name" value="HECT_dom"/>
</dbReference>
<dbReference type="GO" id="GO:0061630">
    <property type="term" value="F:ubiquitin protein ligase activity"/>
    <property type="evidence" value="ECO:0007669"/>
    <property type="project" value="UniProtKB-EC"/>
</dbReference>
<reference evidence="13" key="1">
    <citation type="submission" date="2019-12" db="UniProtKB">
        <authorList>
            <consortium name="WormBaseParasite"/>
        </authorList>
    </citation>
    <scope>IDENTIFICATION</scope>
</reference>
<dbReference type="InterPro" id="IPR035983">
    <property type="entry name" value="Hect_E3_ubiquitin_ligase"/>
</dbReference>
<proteinExistence type="predicted"/>
<evidence type="ECO:0000313" key="12">
    <source>
        <dbReference type="Proteomes" id="UP000046395"/>
    </source>
</evidence>
<dbReference type="Gene3D" id="3.30.2410.10">
    <property type="entry name" value="Hect, E3 ligase catalytic domain"/>
    <property type="match status" value="1"/>
</dbReference>
<dbReference type="SUPFAM" id="SSF56204">
    <property type="entry name" value="Hect, E3 ligase catalytic domain"/>
    <property type="match status" value="1"/>
</dbReference>
<dbReference type="WBParaSite" id="TMUE_2000006122.1">
    <property type="protein sequence ID" value="TMUE_2000006122.1"/>
    <property type="gene ID" value="WBGene00302596"/>
</dbReference>
<dbReference type="InterPro" id="IPR044611">
    <property type="entry name" value="E3A/B/C-like"/>
</dbReference>
<dbReference type="AlphaFoldDB" id="A0A5S6QH07"/>
<evidence type="ECO:0000256" key="5">
    <source>
        <dbReference type="ARBA" id="ARBA00022786"/>
    </source>
</evidence>
<protein>
    <recommendedName>
        <fullName evidence="8">Ubiquitin-protein ligase E3B</fullName>
        <ecNumber evidence="3">2.3.2.26</ecNumber>
    </recommendedName>
    <alternativeName>
        <fullName evidence="9">HECT-type ubiquitin transferase E3B</fullName>
    </alternativeName>
</protein>
<evidence type="ECO:0000256" key="6">
    <source>
        <dbReference type="ARBA" id="ARBA00023018"/>
    </source>
</evidence>
<evidence type="ECO:0000256" key="10">
    <source>
        <dbReference type="PROSITE-ProRule" id="PRU00104"/>
    </source>
</evidence>
<dbReference type="PANTHER" id="PTHR45700">
    <property type="entry name" value="UBIQUITIN-PROTEIN LIGASE E3C"/>
    <property type="match status" value="1"/>
</dbReference>
<keyword evidence="5 10" id="KW-0833">Ubl conjugation pathway</keyword>
<dbReference type="Pfam" id="PF00632">
    <property type="entry name" value="HECT"/>
    <property type="match status" value="1"/>
</dbReference>
<name>A0A5S6QH07_TRIMR</name>
<dbReference type="FunFam" id="3.30.2160.10:FF:000002">
    <property type="entry name" value="Putative Ubiquitin-protein ligase E3C"/>
    <property type="match status" value="1"/>
</dbReference>